<organism evidence="1">
    <name type="scientific">marine metagenome</name>
    <dbReference type="NCBI Taxonomy" id="408172"/>
    <lineage>
        <taxon>unclassified sequences</taxon>
        <taxon>metagenomes</taxon>
        <taxon>ecological metagenomes</taxon>
    </lineage>
</organism>
<dbReference type="SUPFAM" id="SSF48371">
    <property type="entry name" value="ARM repeat"/>
    <property type="match status" value="1"/>
</dbReference>
<evidence type="ECO:0000313" key="1">
    <source>
        <dbReference type="EMBL" id="SVA90273.1"/>
    </source>
</evidence>
<dbReference type="SUPFAM" id="SSF51197">
    <property type="entry name" value="Clavaminate synthase-like"/>
    <property type="match status" value="1"/>
</dbReference>
<dbReference type="PANTHER" id="PTHR12697">
    <property type="entry name" value="PBS LYASE HEAT-LIKE PROTEIN"/>
    <property type="match status" value="1"/>
</dbReference>
<accession>A0A381ZNF9</accession>
<dbReference type="EMBL" id="UINC01021847">
    <property type="protein sequence ID" value="SVA90273.1"/>
    <property type="molecule type" value="Genomic_DNA"/>
</dbReference>
<dbReference type="PANTHER" id="PTHR12697:SF5">
    <property type="entry name" value="DEOXYHYPUSINE HYDROXYLASE"/>
    <property type="match status" value="1"/>
</dbReference>
<evidence type="ECO:0008006" key="2">
    <source>
        <dbReference type="Google" id="ProtNLM"/>
    </source>
</evidence>
<name>A0A381ZNF9_9ZZZZ</name>
<sequence length="640" mass="71808">MDSVRNVSSLEDPDQIIRDFVSRGLVILTPEQLGISADIHSIIYAKEKELFSAKKMVTANQIPEMLDVINSPGVVTTCNLLLGQHWAIVPYTHNAPFPSGSNDQHWHKDDNGPYNGRKQRHHHAVQVELLYYPQDVLEDMGPTAIVPYSQYWTFNHEENHENFAGADHLDFGYQLDGMERIPISGPKSFYDPEDIVHRRTDHDVRMRDAITNTGWPLVETFEASPLRAGSVVLYSHNLFHRGNHRRDDWTTWKERPRFMWRFWLFRTTDPDEGATSIDQKKIQWAEPSTDALTSSDLSKIDSNVTTIWSHHYHWIRSGETPAYHHDSVPFSGDNPSGELDQLRKQLHLLNESAEPQRMGAAYRLAEMPDQTETLGIFVEALYSDRESVRRAATHGLVALGDTATPTFLEATKSDVKWIRKAGAFGLGDAGHLNQDVLDTLIEVLLADPSIYVRSVAAGALGCLGRRSAASDLGEKFISRCLDALIQSLKHEVNRLGMDRAQSRSIKFVRPTDECDICEGIGINYGIERFEPVRSAVRENALWSAVVLCSHPDSISDATLDSTIAALSDVVETDKNIFCVGFAMDALIRLAPSADSRDLSRLERQSLADLVKVLLAELPLHSTESFARARLSQHSDRGDSP</sequence>
<dbReference type="GO" id="GO:0016491">
    <property type="term" value="F:oxidoreductase activity"/>
    <property type="evidence" value="ECO:0007669"/>
    <property type="project" value="TreeGrafter"/>
</dbReference>
<dbReference type="Gene3D" id="1.25.10.10">
    <property type="entry name" value="Leucine-rich Repeat Variant"/>
    <property type="match status" value="1"/>
</dbReference>
<protein>
    <recommendedName>
        <fullName evidence="2">HEAT repeat domain-containing protein</fullName>
    </recommendedName>
</protein>
<dbReference type="AlphaFoldDB" id="A0A381ZNF9"/>
<reference evidence="1" key="1">
    <citation type="submission" date="2018-05" db="EMBL/GenBank/DDBJ databases">
        <authorList>
            <person name="Lanie J.A."/>
            <person name="Ng W.-L."/>
            <person name="Kazmierczak K.M."/>
            <person name="Andrzejewski T.M."/>
            <person name="Davidsen T.M."/>
            <person name="Wayne K.J."/>
            <person name="Tettelin H."/>
            <person name="Glass J.I."/>
            <person name="Rusch D."/>
            <person name="Podicherti R."/>
            <person name="Tsui H.-C.T."/>
            <person name="Winkler M.E."/>
        </authorList>
    </citation>
    <scope>NUCLEOTIDE SEQUENCE</scope>
</reference>
<proteinExistence type="predicted"/>
<dbReference type="InterPro" id="IPR011989">
    <property type="entry name" value="ARM-like"/>
</dbReference>
<gene>
    <name evidence="1" type="ORF">METZ01_LOCUS143127</name>
</gene>
<dbReference type="InterPro" id="IPR016024">
    <property type="entry name" value="ARM-type_fold"/>
</dbReference>
<dbReference type="Gene3D" id="2.60.120.620">
    <property type="entry name" value="q2cbj1_9rhob like domain"/>
    <property type="match status" value="1"/>
</dbReference>